<dbReference type="AlphaFoldDB" id="A0A7Y5ARD2"/>
<comment type="caution">
    <text evidence="2">The sequence shown here is derived from an EMBL/GenBank/DDBJ whole genome shotgun (WGS) entry which is preliminary data.</text>
</comment>
<sequence>MTFPVNAVMPTEGFFIDKLNVYQVHDADLPFIGKNGAIDFDLLTGETDDALKIKGKLPIMASYSTSIRVHCDGNRVYVEGNPSRFGRCENLFGFTCIDDCIAVYNHVLRSLGLPPFTVGRFEFLQGKDGEKQRKTYTGAIITHIDITKNHMVGEGDEYAFLRAISTLSLPNGKHPYLYPNGATVDFSTSKCGRGSSWDYTKFYIKHIDLLDKQKSNLKDATDEDCDYYQKVIEHCQANGVIREEHSFKSKKLQRYDLCYYGFVTVEKLVNHPTLTTLEKLTKTLEAATMDYVTIADQLLAKKIVTSRQAANATQSMAMSWLNDPRFNDKTAKTSTYYVHKKRLLALGLDISIPFRADRNVLPMIRNQREITRFEYRDQPSWYRAPTTQPRFQLIA</sequence>
<protein>
    <recommendedName>
        <fullName evidence="1">Replication-associated protein G2P C-terminal domain-containing protein</fullName>
    </recommendedName>
</protein>
<dbReference type="EMBL" id="JABSOD010000006">
    <property type="protein sequence ID" value="NRQ42605.1"/>
    <property type="molecule type" value="Genomic_DNA"/>
</dbReference>
<proteinExistence type="predicted"/>
<dbReference type="RefSeq" id="WP_173500841.1">
    <property type="nucleotide sequence ID" value="NZ_JABSOD010000006.1"/>
</dbReference>
<dbReference type="Pfam" id="PF05155">
    <property type="entry name" value="G2P_X_C"/>
    <property type="match status" value="1"/>
</dbReference>
<evidence type="ECO:0000313" key="2">
    <source>
        <dbReference type="EMBL" id="NRQ42605.1"/>
    </source>
</evidence>
<name>A0A7Y5ARD2_9GAMM</name>
<organism evidence="2 3">
    <name type="scientific">Rheinheimera lutimaris</name>
    <dbReference type="NCBI Taxonomy" id="2740584"/>
    <lineage>
        <taxon>Bacteria</taxon>
        <taxon>Pseudomonadati</taxon>
        <taxon>Pseudomonadota</taxon>
        <taxon>Gammaproteobacteria</taxon>
        <taxon>Chromatiales</taxon>
        <taxon>Chromatiaceae</taxon>
        <taxon>Rheinheimera</taxon>
    </lineage>
</organism>
<dbReference type="GO" id="GO:0006260">
    <property type="term" value="P:DNA replication"/>
    <property type="evidence" value="ECO:0007669"/>
    <property type="project" value="InterPro"/>
</dbReference>
<feature type="domain" description="Replication-associated protein G2P C-terminal" evidence="1">
    <location>
        <begin position="299"/>
        <end position="386"/>
    </location>
</feature>
<gene>
    <name evidence="2" type="ORF">HRH59_08455</name>
</gene>
<dbReference type="InterPro" id="IPR022688">
    <property type="entry name" value="G2P_C"/>
</dbReference>
<evidence type="ECO:0000259" key="1">
    <source>
        <dbReference type="Pfam" id="PF05155"/>
    </source>
</evidence>
<evidence type="ECO:0000313" key="3">
    <source>
        <dbReference type="Proteomes" id="UP000523161"/>
    </source>
</evidence>
<keyword evidence="3" id="KW-1185">Reference proteome</keyword>
<accession>A0A7Y5ARD2</accession>
<dbReference type="Proteomes" id="UP000523161">
    <property type="component" value="Unassembled WGS sequence"/>
</dbReference>
<reference evidence="2 3" key="1">
    <citation type="submission" date="2020-06" db="EMBL/GenBank/DDBJ databases">
        <title>Rheinheimera sp. nov., a marine bacterium isolated from coastal.</title>
        <authorList>
            <person name="Yu Q."/>
            <person name="Qi Y."/>
            <person name="Pu J."/>
        </authorList>
    </citation>
    <scope>NUCLEOTIDE SEQUENCE [LARGE SCALE GENOMIC DNA]</scope>
    <source>
        <strain evidence="2 3">YQF-2</strain>
    </source>
</reference>